<dbReference type="RefSeq" id="WP_035656681.1">
    <property type="nucleotide sequence ID" value="NZ_JNCA01000001.1"/>
</dbReference>
<organism evidence="2 3">
    <name type="scientific">Flavobacterium seoulense</name>
    <dbReference type="NCBI Taxonomy" id="1492738"/>
    <lineage>
        <taxon>Bacteria</taxon>
        <taxon>Pseudomonadati</taxon>
        <taxon>Bacteroidota</taxon>
        <taxon>Flavobacteriia</taxon>
        <taxon>Flavobacteriales</taxon>
        <taxon>Flavobacteriaceae</taxon>
        <taxon>Flavobacterium</taxon>
    </lineage>
</organism>
<dbReference type="eggNOG" id="ENOG50339I1">
    <property type="taxonomic scope" value="Bacteria"/>
</dbReference>
<sequence length="145" mass="16446">MKPPKEIVNGFIIFLAIGIYFLLMQVLNLTHIFYLRFLNVLFVFYGVNRTIQMNLNEGKKKFVSNATSALFTSVIGVILSVIGLVIYSYLQQSDEFLQSLSETFLFGGKPSIDMYSISLLFEGIASSVIVTLLLMLYWNNQFSSD</sequence>
<name>A0A066X0A2_9FLAO</name>
<gene>
    <name evidence="2" type="ORF">FEM21_01120</name>
</gene>
<evidence type="ECO:0000256" key="1">
    <source>
        <dbReference type="SAM" id="Phobius"/>
    </source>
</evidence>
<keyword evidence="1" id="KW-1133">Transmembrane helix</keyword>
<dbReference type="EMBL" id="JNCA01000001">
    <property type="protein sequence ID" value="KDN56609.1"/>
    <property type="molecule type" value="Genomic_DNA"/>
</dbReference>
<keyword evidence="3" id="KW-1185">Reference proteome</keyword>
<keyword evidence="1" id="KW-0472">Membrane</keyword>
<keyword evidence="1" id="KW-0812">Transmembrane</keyword>
<dbReference type="STRING" id="1492738.FEM21_01120"/>
<evidence type="ECO:0000313" key="2">
    <source>
        <dbReference type="EMBL" id="KDN56609.1"/>
    </source>
</evidence>
<dbReference type="Proteomes" id="UP000027064">
    <property type="component" value="Unassembled WGS sequence"/>
</dbReference>
<dbReference type="AlphaFoldDB" id="A0A066X0A2"/>
<dbReference type="OrthoDB" id="1361176at2"/>
<feature type="transmembrane region" description="Helical" evidence="1">
    <location>
        <begin position="7"/>
        <end position="26"/>
    </location>
</feature>
<feature type="transmembrane region" description="Helical" evidence="1">
    <location>
        <begin position="32"/>
        <end position="48"/>
    </location>
</feature>
<reference evidence="2 3" key="1">
    <citation type="submission" date="2014-05" db="EMBL/GenBank/DDBJ databases">
        <title>Genome Sequence of Flavobacterium sp. EM1321.</title>
        <authorList>
            <person name="Shin S.-K."/>
            <person name="Yi H."/>
        </authorList>
    </citation>
    <scope>NUCLEOTIDE SEQUENCE [LARGE SCALE GENOMIC DNA]</scope>
    <source>
        <strain evidence="2 3">EM1321</strain>
    </source>
</reference>
<accession>A0A066X0A2</accession>
<comment type="caution">
    <text evidence="2">The sequence shown here is derived from an EMBL/GenBank/DDBJ whole genome shotgun (WGS) entry which is preliminary data.</text>
</comment>
<feature type="transmembrane region" description="Helical" evidence="1">
    <location>
        <begin position="69"/>
        <end position="90"/>
    </location>
</feature>
<protein>
    <recommendedName>
        <fullName evidence="4">DUF4199 domain-containing protein</fullName>
    </recommendedName>
</protein>
<proteinExistence type="predicted"/>
<dbReference type="PATRIC" id="fig|1492738.3.peg.108"/>
<feature type="transmembrane region" description="Helical" evidence="1">
    <location>
        <begin position="114"/>
        <end position="138"/>
    </location>
</feature>
<evidence type="ECO:0008006" key="4">
    <source>
        <dbReference type="Google" id="ProtNLM"/>
    </source>
</evidence>
<evidence type="ECO:0000313" key="3">
    <source>
        <dbReference type="Proteomes" id="UP000027064"/>
    </source>
</evidence>